<evidence type="ECO:0000256" key="2">
    <source>
        <dbReference type="PROSITE-ProRule" id="PRU00335"/>
    </source>
</evidence>
<dbReference type="InterPro" id="IPR050109">
    <property type="entry name" value="HTH-type_TetR-like_transc_reg"/>
</dbReference>
<dbReference type="GO" id="GO:0003700">
    <property type="term" value="F:DNA-binding transcription factor activity"/>
    <property type="evidence" value="ECO:0007669"/>
    <property type="project" value="TreeGrafter"/>
</dbReference>
<dbReference type="SUPFAM" id="SSF46689">
    <property type="entry name" value="Homeodomain-like"/>
    <property type="match status" value="1"/>
</dbReference>
<evidence type="ECO:0000256" key="1">
    <source>
        <dbReference type="ARBA" id="ARBA00023125"/>
    </source>
</evidence>
<dbReference type="EMBL" id="VIGB01000003">
    <property type="protein sequence ID" value="TQF06243.1"/>
    <property type="molecule type" value="Genomic_DNA"/>
</dbReference>
<organism evidence="4 5">
    <name type="scientific">Kitasatospora acidiphila</name>
    <dbReference type="NCBI Taxonomy" id="2567942"/>
    <lineage>
        <taxon>Bacteria</taxon>
        <taxon>Bacillati</taxon>
        <taxon>Actinomycetota</taxon>
        <taxon>Actinomycetes</taxon>
        <taxon>Kitasatosporales</taxon>
        <taxon>Streptomycetaceae</taxon>
        <taxon>Kitasatospora</taxon>
    </lineage>
</organism>
<proteinExistence type="predicted"/>
<dbReference type="RefSeq" id="WP_141636681.1">
    <property type="nucleotide sequence ID" value="NZ_VIGB01000003.1"/>
</dbReference>
<evidence type="ECO:0000259" key="3">
    <source>
        <dbReference type="PROSITE" id="PS50977"/>
    </source>
</evidence>
<dbReference type="GO" id="GO:0000976">
    <property type="term" value="F:transcription cis-regulatory region binding"/>
    <property type="evidence" value="ECO:0007669"/>
    <property type="project" value="TreeGrafter"/>
</dbReference>
<dbReference type="Pfam" id="PF00440">
    <property type="entry name" value="TetR_N"/>
    <property type="match status" value="1"/>
</dbReference>
<evidence type="ECO:0000313" key="4">
    <source>
        <dbReference type="EMBL" id="TQF06243.1"/>
    </source>
</evidence>
<reference evidence="4 5" key="1">
    <citation type="submission" date="2019-06" db="EMBL/GenBank/DDBJ databases">
        <title>Description of Kitasatospora acidophila sp. nov. isolated from pine grove soil, and reclassification of Streptomyces novaecaesareae to Kitasatospora novaeceasareae comb. nov.</title>
        <authorList>
            <person name="Kim M.J."/>
        </authorList>
    </citation>
    <scope>NUCLEOTIDE SEQUENCE [LARGE SCALE GENOMIC DNA]</scope>
    <source>
        <strain evidence="4 5">MMS16-CNU292</strain>
    </source>
</reference>
<dbReference type="AlphaFoldDB" id="A0A540WB68"/>
<gene>
    <name evidence="4" type="ORF">E6W39_33545</name>
</gene>
<accession>A0A540WB68</accession>
<dbReference type="Proteomes" id="UP000319103">
    <property type="component" value="Unassembled WGS sequence"/>
</dbReference>
<dbReference type="PROSITE" id="PS50977">
    <property type="entry name" value="HTH_TETR_2"/>
    <property type="match status" value="1"/>
</dbReference>
<dbReference type="OrthoDB" id="3766519at2"/>
<feature type="domain" description="HTH tetR-type" evidence="3">
    <location>
        <begin position="13"/>
        <end position="73"/>
    </location>
</feature>
<sequence>MPSHDLSPPAVTRGGRAQVLAAAAELFTRDGYAATTTRAVAERAGIRQSTLYHHFANKDDILATLLEGTVAPTAAYAERLLTTAEAVPGARLWALVRFNTELLLGGLSNLGALYQLPEVRGERFAGFRQTRCRLAAAYRELISPLQPLPEAELRLRGELVLGLVEGAVAVARGCSEQDAAEVPAAAADAAVRLASDYGCPAEHLALLRAAALAL</sequence>
<evidence type="ECO:0000313" key="5">
    <source>
        <dbReference type="Proteomes" id="UP000319103"/>
    </source>
</evidence>
<dbReference type="Gene3D" id="1.10.357.10">
    <property type="entry name" value="Tetracycline Repressor, domain 2"/>
    <property type="match status" value="1"/>
</dbReference>
<keyword evidence="1 2" id="KW-0238">DNA-binding</keyword>
<protein>
    <submittedName>
        <fullName evidence="4">TetR/AcrR family transcriptional regulator</fullName>
    </submittedName>
</protein>
<dbReference type="InterPro" id="IPR009057">
    <property type="entry name" value="Homeodomain-like_sf"/>
</dbReference>
<comment type="caution">
    <text evidence="4">The sequence shown here is derived from an EMBL/GenBank/DDBJ whole genome shotgun (WGS) entry which is preliminary data.</text>
</comment>
<keyword evidence="5" id="KW-1185">Reference proteome</keyword>
<dbReference type="PRINTS" id="PR00455">
    <property type="entry name" value="HTHTETR"/>
</dbReference>
<name>A0A540WB68_9ACTN</name>
<feature type="DNA-binding region" description="H-T-H motif" evidence="2">
    <location>
        <begin position="36"/>
        <end position="55"/>
    </location>
</feature>
<dbReference type="InterPro" id="IPR001647">
    <property type="entry name" value="HTH_TetR"/>
</dbReference>
<dbReference type="PANTHER" id="PTHR30055">
    <property type="entry name" value="HTH-TYPE TRANSCRIPTIONAL REGULATOR RUTR"/>
    <property type="match status" value="1"/>
</dbReference>
<dbReference type="PANTHER" id="PTHR30055:SF200">
    <property type="entry name" value="HTH-TYPE TRANSCRIPTIONAL REPRESSOR BDCR"/>
    <property type="match status" value="1"/>
</dbReference>